<accession>A0A2I0KME7</accession>
<dbReference type="AlphaFoldDB" id="A0A2I0KME7"/>
<gene>
    <name evidence="1" type="ORF">CRG98_009925</name>
</gene>
<keyword evidence="2" id="KW-1185">Reference proteome</keyword>
<dbReference type="Proteomes" id="UP000233551">
    <property type="component" value="Unassembled WGS sequence"/>
</dbReference>
<dbReference type="EMBL" id="PGOL01000484">
    <property type="protein sequence ID" value="PKI69654.1"/>
    <property type="molecule type" value="Genomic_DNA"/>
</dbReference>
<protein>
    <submittedName>
        <fullName evidence="1">Uncharacterized protein</fullName>
    </submittedName>
</protein>
<comment type="caution">
    <text evidence="1">The sequence shown here is derived from an EMBL/GenBank/DDBJ whole genome shotgun (WGS) entry which is preliminary data.</text>
</comment>
<sequence length="62" mass="7042">MASWLGLGEPWLAVGPTLLGEKWEEARGSIGCAFGLREQYTRRPRLEIDNRRRLGNLRMGLS</sequence>
<organism evidence="1 2">
    <name type="scientific">Punica granatum</name>
    <name type="common">Pomegranate</name>
    <dbReference type="NCBI Taxonomy" id="22663"/>
    <lineage>
        <taxon>Eukaryota</taxon>
        <taxon>Viridiplantae</taxon>
        <taxon>Streptophyta</taxon>
        <taxon>Embryophyta</taxon>
        <taxon>Tracheophyta</taxon>
        <taxon>Spermatophyta</taxon>
        <taxon>Magnoliopsida</taxon>
        <taxon>eudicotyledons</taxon>
        <taxon>Gunneridae</taxon>
        <taxon>Pentapetalae</taxon>
        <taxon>rosids</taxon>
        <taxon>malvids</taxon>
        <taxon>Myrtales</taxon>
        <taxon>Lythraceae</taxon>
        <taxon>Punica</taxon>
    </lineage>
</organism>
<proteinExistence type="predicted"/>
<evidence type="ECO:0000313" key="1">
    <source>
        <dbReference type="EMBL" id="PKI69654.1"/>
    </source>
</evidence>
<name>A0A2I0KME7_PUNGR</name>
<evidence type="ECO:0000313" key="2">
    <source>
        <dbReference type="Proteomes" id="UP000233551"/>
    </source>
</evidence>
<reference evidence="1 2" key="1">
    <citation type="submission" date="2017-11" db="EMBL/GenBank/DDBJ databases">
        <title>De-novo sequencing of pomegranate (Punica granatum L.) genome.</title>
        <authorList>
            <person name="Akparov Z."/>
            <person name="Amiraslanov A."/>
            <person name="Hajiyeva S."/>
            <person name="Abbasov M."/>
            <person name="Kaur K."/>
            <person name="Hamwieh A."/>
            <person name="Solovyev V."/>
            <person name="Salamov A."/>
            <person name="Braich B."/>
            <person name="Kosarev P."/>
            <person name="Mahmoud A."/>
            <person name="Hajiyev E."/>
            <person name="Babayeva S."/>
            <person name="Izzatullayeva V."/>
            <person name="Mammadov A."/>
            <person name="Mammadov A."/>
            <person name="Sharifova S."/>
            <person name="Ojaghi J."/>
            <person name="Eynullazada K."/>
            <person name="Bayramov B."/>
            <person name="Abdulazimova A."/>
            <person name="Shahmuradov I."/>
        </authorList>
    </citation>
    <scope>NUCLEOTIDE SEQUENCE [LARGE SCALE GENOMIC DNA]</scope>
    <source>
        <strain evidence="2">cv. AG2017</strain>
        <tissue evidence="1">Leaf</tissue>
    </source>
</reference>